<protein>
    <submittedName>
        <fullName evidence="1">Uncharacterized protein</fullName>
    </submittedName>
</protein>
<evidence type="ECO:0000313" key="2">
    <source>
        <dbReference type="Proteomes" id="UP001060215"/>
    </source>
</evidence>
<evidence type="ECO:0000313" key="1">
    <source>
        <dbReference type="EMBL" id="KAI7992191.1"/>
    </source>
</evidence>
<proteinExistence type="predicted"/>
<name>A0ACC0FW54_9ERIC</name>
<comment type="caution">
    <text evidence="1">The sequence shown here is derived from an EMBL/GenBank/DDBJ whole genome shotgun (WGS) entry which is preliminary data.</text>
</comment>
<accession>A0ACC0FW54</accession>
<sequence>MVPSRLQESRNSSSKDSSWPMELSSSPVKSIKERSNDLRCRRVPLIKLGPERLEE</sequence>
<dbReference type="EMBL" id="CM045770">
    <property type="protein sequence ID" value="KAI7992191.1"/>
    <property type="molecule type" value="Genomic_DNA"/>
</dbReference>
<reference evidence="1 2" key="1">
    <citation type="journal article" date="2022" name="Plant J.">
        <title>Chromosome-level genome of Camellia lanceoleosa provides a valuable resource for understanding genome evolution and self-incompatibility.</title>
        <authorList>
            <person name="Gong W."/>
            <person name="Xiao S."/>
            <person name="Wang L."/>
            <person name="Liao Z."/>
            <person name="Chang Y."/>
            <person name="Mo W."/>
            <person name="Hu G."/>
            <person name="Li W."/>
            <person name="Zhao G."/>
            <person name="Zhu H."/>
            <person name="Hu X."/>
            <person name="Ji K."/>
            <person name="Xiang X."/>
            <person name="Song Q."/>
            <person name="Yuan D."/>
            <person name="Jin S."/>
            <person name="Zhang L."/>
        </authorList>
    </citation>
    <scope>NUCLEOTIDE SEQUENCE [LARGE SCALE GENOMIC DNA]</scope>
    <source>
        <strain evidence="1">SQ_2022a</strain>
    </source>
</reference>
<organism evidence="1 2">
    <name type="scientific">Camellia lanceoleosa</name>
    <dbReference type="NCBI Taxonomy" id="1840588"/>
    <lineage>
        <taxon>Eukaryota</taxon>
        <taxon>Viridiplantae</taxon>
        <taxon>Streptophyta</taxon>
        <taxon>Embryophyta</taxon>
        <taxon>Tracheophyta</taxon>
        <taxon>Spermatophyta</taxon>
        <taxon>Magnoliopsida</taxon>
        <taxon>eudicotyledons</taxon>
        <taxon>Gunneridae</taxon>
        <taxon>Pentapetalae</taxon>
        <taxon>asterids</taxon>
        <taxon>Ericales</taxon>
        <taxon>Theaceae</taxon>
        <taxon>Camellia</taxon>
    </lineage>
</organism>
<dbReference type="Proteomes" id="UP001060215">
    <property type="component" value="Chromosome 13"/>
</dbReference>
<keyword evidence="2" id="KW-1185">Reference proteome</keyword>
<gene>
    <name evidence="1" type="ORF">LOK49_LG12G02199</name>
</gene>